<dbReference type="RefSeq" id="WP_058351649.1">
    <property type="nucleotide sequence ID" value="NZ_CABMMD010000046.1"/>
</dbReference>
<dbReference type="PANTHER" id="PTHR33258">
    <property type="entry name" value="TRANSPOSASE INSL FOR INSERTION SEQUENCE ELEMENT IS186A-RELATED"/>
    <property type="match status" value="1"/>
</dbReference>
<dbReference type="Gene3D" id="3.90.350.10">
    <property type="entry name" value="Transposase Inhibitor Protein From Tn5, Chain A, domain 1"/>
    <property type="match status" value="1"/>
</dbReference>
<feature type="domain" description="Transposase IS4-like" evidence="2">
    <location>
        <begin position="174"/>
        <end position="344"/>
    </location>
</feature>
<dbReference type="GO" id="GO:0006313">
    <property type="term" value="P:DNA transposition"/>
    <property type="evidence" value="ECO:0007669"/>
    <property type="project" value="InterPro"/>
</dbReference>
<dbReference type="Pfam" id="PF01609">
    <property type="entry name" value="DDE_Tnp_1"/>
    <property type="match status" value="1"/>
</dbReference>
<proteinExistence type="predicted"/>
<protein>
    <recommendedName>
        <fullName evidence="2">Transposase IS4-like domain-containing protein</fullName>
    </recommendedName>
</protein>
<sequence>MINYNRLGYEIKRDLSKFSEKISKNLKKPKSKFVVQMLYGILAGNKIHLSEIARSLNEKITLKKTIDCLSRNLYHFSEKNLVMENYISEVKTITDEKNSVIVIDNSDITKPCSPQMEAISDVRDGSTGEIRKGYFTIEAAILSKDKKMPISVYEKVFSTAESGFVSMTHENINCLKSLSEHFSKSCVRTLDRGFDANEYYKYFLKNNEKFVIRAKKNRSIIYKNQTQNIMDVAKKYKGNYRMDFMDKHGKKIECKISYIPVSLCEFPKQNLGLIVVYGFGKEPMLLLTNLKSSEKKKLCMIITKVYLMRWRIEEYFKFKRQQFGLEDLRVMSLQSIRNLNLFANLVAGYIAIINSEKDDTIFMLELKECSKRIYKILFEKINFYTFIICHFCFLLYTGKCYRSASEYWRT</sequence>
<keyword evidence="1" id="KW-0812">Transmembrane</keyword>
<evidence type="ECO:0000313" key="4">
    <source>
        <dbReference type="Proteomes" id="UP000054874"/>
    </source>
</evidence>
<dbReference type="PANTHER" id="PTHR33258:SF1">
    <property type="entry name" value="TRANSPOSASE INSL FOR INSERTION SEQUENCE ELEMENT IS186A-RELATED"/>
    <property type="match status" value="1"/>
</dbReference>
<evidence type="ECO:0000256" key="1">
    <source>
        <dbReference type="SAM" id="Phobius"/>
    </source>
</evidence>
<keyword evidence="4" id="KW-1185">Reference proteome</keyword>
<dbReference type="AlphaFoldDB" id="A0A0V8QHL2"/>
<organism evidence="3 4">
    <name type="scientific">Acetivibrio ethanolgignens</name>
    <dbReference type="NCBI Taxonomy" id="290052"/>
    <lineage>
        <taxon>Bacteria</taxon>
        <taxon>Bacillati</taxon>
        <taxon>Bacillota</taxon>
        <taxon>Clostridia</taxon>
        <taxon>Eubacteriales</taxon>
        <taxon>Oscillospiraceae</taxon>
        <taxon>Acetivibrio</taxon>
    </lineage>
</organism>
<dbReference type="EMBL" id="LNAM01000046">
    <property type="protein sequence ID" value="KSV60069.1"/>
    <property type="molecule type" value="Genomic_DNA"/>
</dbReference>
<keyword evidence="1" id="KW-1133">Transmembrane helix</keyword>
<keyword evidence="1" id="KW-0472">Membrane</keyword>
<evidence type="ECO:0000313" key="3">
    <source>
        <dbReference type="EMBL" id="KSV60069.1"/>
    </source>
</evidence>
<dbReference type="OrthoDB" id="2325342at2"/>
<name>A0A0V8QHL2_9FIRM</name>
<reference evidence="3 4" key="1">
    <citation type="submission" date="2015-11" db="EMBL/GenBank/DDBJ databases">
        <title>Butyribacter intestini gen. nov., sp. nov., a butyric acid-producing bacterium of the family Lachnospiraceae isolated from the human faeces.</title>
        <authorList>
            <person name="Zou Y."/>
            <person name="Xue W."/>
            <person name="Luo G."/>
            <person name="Lv M."/>
        </authorList>
    </citation>
    <scope>NUCLEOTIDE SEQUENCE [LARGE SCALE GENOMIC DNA]</scope>
    <source>
        <strain evidence="3 4">ACET-33324</strain>
    </source>
</reference>
<dbReference type="InterPro" id="IPR002559">
    <property type="entry name" value="Transposase_11"/>
</dbReference>
<dbReference type="Proteomes" id="UP000054874">
    <property type="component" value="Unassembled WGS sequence"/>
</dbReference>
<dbReference type="GO" id="GO:0004803">
    <property type="term" value="F:transposase activity"/>
    <property type="evidence" value="ECO:0007669"/>
    <property type="project" value="InterPro"/>
</dbReference>
<comment type="caution">
    <text evidence="3">The sequence shown here is derived from an EMBL/GenBank/DDBJ whole genome shotgun (WGS) entry which is preliminary data.</text>
</comment>
<evidence type="ECO:0000259" key="2">
    <source>
        <dbReference type="Pfam" id="PF01609"/>
    </source>
</evidence>
<dbReference type="InterPro" id="IPR012337">
    <property type="entry name" value="RNaseH-like_sf"/>
</dbReference>
<dbReference type="GO" id="GO:0003677">
    <property type="term" value="F:DNA binding"/>
    <property type="evidence" value="ECO:0007669"/>
    <property type="project" value="InterPro"/>
</dbReference>
<accession>A0A0V8QHL2</accession>
<dbReference type="SUPFAM" id="SSF53098">
    <property type="entry name" value="Ribonuclease H-like"/>
    <property type="match status" value="1"/>
</dbReference>
<feature type="transmembrane region" description="Helical" evidence="1">
    <location>
        <begin position="381"/>
        <end position="398"/>
    </location>
</feature>
<gene>
    <name evidence="3" type="ORF">ASU35_06590</name>
</gene>